<evidence type="ECO:0000256" key="4">
    <source>
        <dbReference type="ARBA" id="ARBA00022827"/>
    </source>
</evidence>
<accession>A0A0E2B0X5</accession>
<dbReference type="PROSITE" id="PS00073">
    <property type="entry name" value="ACYL_COA_DH_2"/>
    <property type="match status" value="1"/>
</dbReference>
<dbReference type="Gene3D" id="1.20.140.10">
    <property type="entry name" value="Butyryl-CoA Dehydrogenase, subunit A, domain 3"/>
    <property type="match status" value="1"/>
</dbReference>
<evidence type="ECO:0000313" key="11">
    <source>
        <dbReference type="Proteomes" id="UP000006253"/>
    </source>
</evidence>
<evidence type="ECO:0000256" key="2">
    <source>
        <dbReference type="ARBA" id="ARBA00009347"/>
    </source>
</evidence>
<dbReference type="AlphaFoldDB" id="A0A0E2B0X5"/>
<dbReference type="Pfam" id="PF00441">
    <property type="entry name" value="Acyl-CoA_dh_1"/>
    <property type="match status" value="1"/>
</dbReference>
<dbReference type="Gene3D" id="1.10.540.10">
    <property type="entry name" value="Acyl-CoA dehydrogenase/oxidase, N-terminal domain"/>
    <property type="match status" value="1"/>
</dbReference>
<dbReference type="RefSeq" id="WP_004766266.1">
    <property type="nucleotide sequence ID" value="NZ_AHMY02000051.1"/>
</dbReference>
<dbReference type="Proteomes" id="UP000006253">
    <property type="component" value="Unassembled WGS sequence"/>
</dbReference>
<organism evidence="10 11">
    <name type="scientific">Leptospira kirschneri str. H1</name>
    <dbReference type="NCBI Taxonomy" id="1049966"/>
    <lineage>
        <taxon>Bacteria</taxon>
        <taxon>Pseudomonadati</taxon>
        <taxon>Spirochaetota</taxon>
        <taxon>Spirochaetia</taxon>
        <taxon>Leptospirales</taxon>
        <taxon>Leptospiraceae</taxon>
        <taxon>Leptospira</taxon>
    </lineage>
</organism>
<sequence>MDRILQFTEEHESFRTMARKFFETEVAPNHESWEKVGVVPKEIWKKAGANGLLCPDVPAEYGGAGADFLYNVIVIEESSRVGNSGFFISLHNDVIAPYITTYANEEQKNRWLPGCTTGDSILAVAMTEPGAGSDLKNIRTSAIEKSDHYVVNGQKTFISNGQLANLIITAVKHDNGTMSLLMVEEGMKGFERGRRLEKIGLKAQDTSELYYNDVIVPKENLIGKQGQGFRYLMQKLATERLVLSIAAVEATALVQRITLQYIKERQAFGKKIGTFQNIKFKMAEMATELEMCRTFVDKITLETIAGRSNTAEASMAKWYSTEMQKRHTDECLQFFGGYGYMMEYPIARAYLDARIQTIYAGTTEIMKEIIGRSLGL</sequence>
<dbReference type="GO" id="GO:0050660">
    <property type="term" value="F:flavin adenine dinucleotide binding"/>
    <property type="evidence" value="ECO:0007669"/>
    <property type="project" value="InterPro"/>
</dbReference>
<evidence type="ECO:0000256" key="1">
    <source>
        <dbReference type="ARBA" id="ARBA00001974"/>
    </source>
</evidence>
<keyword evidence="4 6" id="KW-0274">FAD</keyword>
<evidence type="ECO:0000256" key="3">
    <source>
        <dbReference type="ARBA" id="ARBA00022630"/>
    </source>
</evidence>
<evidence type="ECO:0000259" key="7">
    <source>
        <dbReference type="Pfam" id="PF00441"/>
    </source>
</evidence>
<dbReference type="InterPro" id="IPR006091">
    <property type="entry name" value="Acyl-CoA_Oxase/DH_mid-dom"/>
</dbReference>
<dbReference type="Pfam" id="PF02770">
    <property type="entry name" value="Acyl-CoA_dh_M"/>
    <property type="match status" value="1"/>
</dbReference>
<dbReference type="InterPro" id="IPR013786">
    <property type="entry name" value="AcylCoA_DH/ox_N"/>
</dbReference>
<dbReference type="InterPro" id="IPR009075">
    <property type="entry name" value="AcylCo_DH/oxidase_C"/>
</dbReference>
<dbReference type="EMBL" id="AHMY02000051">
    <property type="protein sequence ID" value="EKO14895.1"/>
    <property type="molecule type" value="Genomic_DNA"/>
</dbReference>
<dbReference type="GO" id="GO:0003995">
    <property type="term" value="F:acyl-CoA dehydrogenase activity"/>
    <property type="evidence" value="ECO:0007669"/>
    <property type="project" value="InterPro"/>
</dbReference>
<dbReference type="PANTHER" id="PTHR43884">
    <property type="entry name" value="ACYL-COA DEHYDROGENASE"/>
    <property type="match status" value="1"/>
</dbReference>
<dbReference type="InterPro" id="IPR009100">
    <property type="entry name" value="AcylCoA_DH/oxidase_NM_dom_sf"/>
</dbReference>
<dbReference type="SUPFAM" id="SSF47203">
    <property type="entry name" value="Acyl-CoA dehydrogenase C-terminal domain-like"/>
    <property type="match status" value="1"/>
</dbReference>
<evidence type="ECO:0000313" key="10">
    <source>
        <dbReference type="EMBL" id="EKO14895.1"/>
    </source>
</evidence>
<proteinExistence type="inferred from homology"/>
<evidence type="ECO:0000256" key="6">
    <source>
        <dbReference type="RuleBase" id="RU362125"/>
    </source>
</evidence>
<reference evidence="10 11" key="1">
    <citation type="submission" date="2012-10" db="EMBL/GenBank/DDBJ databases">
        <authorList>
            <person name="Harkins D.M."/>
            <person name="Durkin A.S."/>
            <person name="Brinkac L.M."/>
            <person name="Selengut J.D."/>
            <person name="Sanka R."/>
            <person name="DePew J."/>
            <person name="Purushe J."/>
            <person name="Peacock S.J."/>
            <person name="Thaipadungpanit J."/>
            <person name="Wuthiekanun V.W."/>
            <person name="Day N.P."/>
            <person name="Vinetz J.M."/>
            <person name="Sutton G.G."/>
            <person name="Nelson W.C."/>
            <person name="Fouts D.E."/>
        </authorList>
    </citation>
    <scope>NUCLEOTIDE SEQUENCE [LARGE SCALE GENOMIC DNA]</scope>
    <source>
        <strain evidence="10 11">H1</strain>
    </source>
</reference>
<feature type="domain" description="Acyl-CoA oxidase/dehydrogenase middle" evidence="8">
    <location>
        <begin position="123"/>
        <end position="214"/>
    </location>
</feature>
<comment type="cofactor">
    <cofactor evidence="1 6">
        <name>FAD</name>
        <dbReference type="ChEBI" id="CHEBI:57692"/>
    </cofactor>
</comment>
<comment type="caution">
    <text evidence="10">The sequence shown here is derived from an EMBL/GenBank/DDBJ whole genome shotgun (WGS) entry which is preliminary data.</text>
</comment>
<dbReference type="PANTHER" id="PTHR43884:SF12">
    <property type="entry name" value="ISOVALERYL-COA DEHYDROGENASE, MITOCHONDRIAL-RELATED"/>
    <property type="match status" value="1"/>
</dbReference>
<dbReference type="Gene3D" id="2.40.110.10">
    <property type="entry name" value="Butyryl-CoA Dehydrogenase, subunit A, domain 2"/>
    <property type="match status" value="1"/>
</dbReference>
<evidence type="ECO:0000259" key="8">
    <source>
        <dbReference type="Pfam" id="PF02770"/>
    </source>
</evidence>
<dbReference type="Pfam" id="PF02771">
    <property type="entry name" value="Acyl-CoA_dh_N"/>
    <property type="match status" value="1"/>
</dbReference>
<evidence type="ECO:0000259" key="9">
    <source>
        <dbReference type="Pfam" id="PF02771"/>
    </source>
</evidence>
<dbReference type="SUPFAM" id="SSF56645">
    <property type="entry name" value="Acyl-CoA dehydrogenase NM domain-like"/>
    <property type="match status" value="1"/>
</dbReference>
<dbReference type="InterPro" id="IPR006089">
    <property type="entry name" value="Acyl-CoA_DH_CS"/>
</dbReference>
<dbReference type="InterPro" id="IPR046373">
    <property type="entry name" value="Acyl-CoA_Oxase/DH_mid-dom_sf"/>
</dbReference>
<dbReference type="InterPro" id="IPR036250">
    <property type="entry name" value="AcylCo_DH-like_C"/>
</dbReference>
<dbReference type="FunFam" id="1.10.540.10:FF:000009">
    <property type="entry name" value="Probable acyl-CoA dehydrogenase"/>
    <property type="match status" value="1"/>
</dbReference>
<feature type="domain" description="Acyl-CoA dehydrogenase/oxidase N-terminal" evidence="9">
    <location>
        <begin position="8"/>
        <end position="119"/>
    </location>
</feature>
<gene>
    <name evidence="10" type="ORF">LEP1GSC081_1456</name>
</gene>
<keyword evidence="3 6" id="KW-0285">Flavoprotein</keyword>
<comment type="similarity">
    <text evidence="2 6">Belongs to the acyl-CoA dehydrogenase family.</text>
</comment>
<dbReference type="FunFam" id="1.20.140.10:FF:000001">
    <property type="entry name" value="Acyl-CoA dehydrogenase"/>
    <property type="match status" value="1"/>
</dbReference>
<dbReference type="InterPro" id="IPR037069">
    <property type="entry name" value="AcylCoA_DH/ox_N_sf"/>
</dbReference>
<dbReference type="FunFam" id="2.40.110.10:FF:000025">
    <property type="entry name" value="Acyl-CoA dehydrogenase, C-terminal domain protein"/>
    <property type="match status" value="1"/>
</dbReference>
<protein>
    <submittedName>
        <fullName evidence="10">Acyl-CoA dehydrogenase, C-terminal domain protein</fullName>
    </submittedName>
</protein>
<evidence type="ECO:0000256" key="5">
    <source>
        <dbReference type="ARBA" id="ARBA00023002"/>
    </source>
</evidence>
<keyword evidence="5 6" id="KW-0560">Oxidoreductase</keyword>
<name>A0A0E2B0X5_9LEPT</name>
<feature type="domain" description="Acyl-CoA dehydrogenase/oxidase C-terminal" evidence="7">
    <location>
        <begin position="226"/>
        <end position="374"/>
    </location>
</feature>